<evidence type="ECO:0000259" key="2">
    <source>
        <dbReference type="Pfam" id="PF21074"/>
    </source>
</evidence>
<dbReference type="Proteomes" id="UP001642464">
    <property type="component" value="Unassembled WGS sequence"/>
</dbReference>
<dbReference type="EMBL" id="CAXAMM010016668">
    <property type="protein sequence ID" value="CAK9039556.1"/>
    <property type="molecule type" value="Genomic_DNA"/>
</dbReference>
<dbReference type="InterPro" id="IPR049064">
    <property type="entry name" value="NAD_Glu_DH_ACT3"/>
</dbReference>
<feature type="domain" description="NAD-glutamate dehydrogenase ACT3" evidence="5">
    <location>
        <begin position="557"/>
        <end position="632"/>
    </location>
</feature>
<dbReference type="InterPro" id="IPR036291">
    <property type="entry name" value="NAD(P)-bd_dom_sf"/>
</dbReference>
<dbReference type="InterPro" id="IPR007780">
    <property type="entry name" value="NAD_Glu_DH_bac"/>
</dbReference>
<dbReference type="InterPro" id="IPR024727">
    <property type="entry name" value="NAD_Glu_DH_N_ACT1"/>
</dbReference>
<dbReference type="Pfam" id="PF05088">
    <property type="entry name" value="Bac_GDH_CD"/>
    <property type="match status" value="1"/>
</dbReference>
<evidence type="ECO:0000259" key="5">
    <source>
        <dbReference type="Pfam" id="PF21077"/>
    </source>
</evidence>
<feature type="domain" description="NAD-glutamate dehydrogenase catalytic" evidence="1">
    <location>
        <begin position="734"/>
        <end position="1228"/>
    </location>
</feature>
<dbReference type="SUPFAM" id="SSF53223">
    <property type="entry name" value="Aminoacid dehydrogenase-like, N-terminal domain"/>
    <property type="match status" value="1"/>
</dbReference>
<keyword evidence="7" id="KW-1185">Reference proteome</keyword>
<feature type="domain" description="NAD-glutamate dehydrogenase N-terminal ACT1" evidence="3">
    <location>
        <begin position="43"/>
        <end position="177"/>
    </location>
</feature>
<evidence type="ECO:0000259" key="3">
    <source>
        <dbReference type="Pfam" id="PF21075"/>
    </source>
</evidence>
<dbReference type="Pfam" id="PF21075">
    <property type="entry name" value="GDH_ACT1"/>
    <property type="match status" value="1"/>
</dbReference>
<dbReference type="InterPro" id="IPR028971">
    <property type="entry name" value="NAD-GDH_cat"/>
</dbReference>
<feature type="domain" description="NAD-specific glutamate dehydrogenase C-terminal" evidence="2">
    <location>
        <begin position="1274"/>
        <end position="1619"/>
    </location>
</feature>
<dbReference type="Pfam" id="PF21077">
    <property type="entry name" value="GDH_ACT3"/>
    <property type="match status" value="1"/>
</dbReference>
<evidence type="ECO:0000313" key="7">
    <source>
        <dbReference type="Proteomes" id="UP001642464"/>
    </source>
</evidence>
<dbReference type="Pfam" id="PF21073">
    <property type="entry name" value="GDH_HM1"/>
    <property type="match status" value="1"/>
</dbReference>
<feature type="domain" description="NAD-glutamate dehydrogenase ACT2" evidence="4">
    <location>
        <begin position="411"/>
        <end position="500"/>
    </location>
</feature>
<dbReference type="InterPro" id="IPR049062">
    <property type="entry name" value="NAD_Glu_DH_ACT2"/>
</dbReference>
<dbReference type="Pfam" id="PF21074">
    <property type="entry name" value="GDH_C"/>
    <property type="match status" value="1"/>
</dbReference>
<dbReference type="PANTHER" id="PTHR43403">
    <property type="entry name" value="NAD-SPECIFIC GLUTAMATE DEHYDROGENASE"/>
    <property type="match status" value="1"/>
</dbReference>
<evidence type="ECO:0000259" key="1">
    <source>
        <dbReference type="Pfam" id="PF05088"/>
    </source>
</evidence>
<dbReference type="PANTHER" id="PTHR43403:SF1">
    <property type="entry name" value="NAD-SPECIFIC GLUTAMATE DEHYDROGENASE"/>
    <property type="match status" value="1"/>
</dbReference>
<evidence type="ECO:0000259" key="4">
    <source>
        <dbReference type="Pfam" id="PF21076"/>
    </source>
</evidence>
<organism evidence="6 7">
    <name type="scientific">Durusdinium trenchii</name>
    <dbReference type="NCBI Taxonomy" id="1381693"/>
    <lineage>
        <taxon>Eukaryota</taxon>
        <taxon>Sar</taxon>
        <taxon>Alveolata</taxon>
        <taxon>Dinophyceae</taxon>
        <taxon>Suessiales</taxon>
        <taxon>Symbiodiniaceae</taxon>
        <taxon>Durusdinium</taxon>
    </lineage>
</organism>
<dbReference type="InterPro" id="IPR049059">
    <property type="entry name" value="NAD_Glu_DH_HM1"/>
</dbReference>
<reference evidence="6 7" key="1">
    <citation type="submission" date="2024-02" db="EMBL/GenBank/DDBJ databases">
        <authorList>
            <person name="Chen Y."/>
            <person name="Shah S."/>
            <person name="Dougan E. K."/>
            <person name="Thang M."/>
            <person name="Chan C."/>
        </authorList>
    </citation>
    <scope>NUCLEOTIDE SEQUENCE [LARGE SCALE GENOMIC DNA]</scope>
</reference>
<comment type="caution">
    <text evidence="6">The sequence shown here is derived from an EMBL/GenBank/DDBJ whole genome shotgun (WGS) entry which is preliminary data.</text>
</comment>
<protein>
    <submittedName>
        <fullName evidence="6">NAD-specific glutamate dehydrogenase (NAD-GDH) (NAD(+)-dependent glutamate dehydrogenase)</fullName>
    </submittedName>
</protein>
<dbReference type="Pfam" id="PF21078">
    <property type="entry name" value="GDH_HM3"/>
    <property type="match status" value="1"/>
</dbReference>
<accession>A0ABP0LK39</accession>
<proteinExistence type="predicted"/>
<dbReference type="SUPFAM" id="SSF51735">
    <property type="entry name" value="NAD(P)-binding Rossmann-fold domains"/>
    <property type="match status" value="1"/>
</dbReference>
<dbReference type="Gene3D" id="3.40.50.720">
    <property type="entry name" value="NAD(P)-binding Rossmann-like Domain"/>
    <property type="match status" value="1"/>
</dbReference>
<gene>
    <name evidence="6" type="ORF">SCF082_LOCUS23153</name>
</gene>
<dbReference type="InterPro" id="IPR048381">
    <property type="entry name" value="GDH_C"/>
</dbReference>
<evidence type="ECO:0000313" key="6">
    <source>
        <dbReference type="EMBL" id="CAK9039556.1"/>
    </source>
</evidence>
<dbReference type="PIRSF" id="PIRSF036761">
    <property type="entry name" value="GDH_Mll4104"/>
    <property type="match status" value="1"/>
</dbReference>
<dbReference type="InterPro" id="IPR049056">
    <property type="entry name" value="NAD_Glu_DH_HM3"/>
</dbReference>
<dbReference type="Pfam" id="PF21076">
    <property type="entry name" value="GDH_ACT2"/>
    <property type="match status" value="1"/>
</dbReference>
<sequence length="1627" mass="180674">MPEGFLTDTDNQILTEVIDFAKKQKSGDFLDNGDLTPAFANYLEQLVRYATGEDQIWSEPDSLFRRAANAWKNGAVRKPGACNVELRIEDGANPAAARLVLNIVSDDKPFIVDSISAALADAGKPVSFFSNAVIDAPRDQDGARLPNGADTIRESLIHAEMDPPVSDEEISQLRDEIMLVLDDVGLAVADWEPMRARLASCIAQLERTRLADVNSDEQNDAIEFLKWLWDNRFAFLGVRHFDYSKSNGDMAFEHDGTKDLGILKDPERRILKSTFQASGDLSPAVEAFLKSGEPIIVAKANAKSLIHRRVYMDYIGVKTYSHDGQVTGEQRFVGLFTSDAYNRPATDIPLIRSKVKAVINTTAFSPGGHNEKALVNILETYPRDELFQIDIETLRETSLGILRLYKRPRVKLFLRRDRFDRFVSALVFIPRDRFNSDTREQIGELLATTFNGRISSFSPFFGDAALVRVHFIIGIDAGAPEGPGVTELTRIIRKLCRNWSDDLLDAMRAAHRGVTPTALFTKYEKAFGAGYKEHTAFDDTLEDIKCLEALADKNTVLRAYRSTDDGDNVVRLKIYRRGGPFSLSRLIPTLENLGLNVVQEAGHQVLPGGSETMWIHDFHTEQTKGLAVSLDSVKETFEDTILAVLRGEAEDDGFNALVLTAGISWREAWVLRAAAKHHQQAGFSFSPAYMEEALGKHPSIARGLIAAFHARFNPAGPKKIDNRKADVEAADAIILEELNNVDSLDEDRIIRRFLNLFSAIARTNYYQQLEDGGAKPYISFKINSQSLDELPEPRPYREIFVSGPRVDGVHLRFGPVARGGLRWSDRREDYRTEVLGLVKAQRVKNAVIVPNGSKGGFYPKQLPATTDRAAIYEEGREAYKLFIRGMLDLTDNVVKGKTIPPKDTVLWDDPDPYLVVAADKGTAQFSDTANAISEEYGFWLGDAFASGGSAGYDHKVMGITARGAWEAVKRHFREMGKDIQNEVFSAAGVGDMSGDVFGNGMLLSKKTKLIAAFDHRDIFIDPKPDPAKSYKERKRLFDLPRSSWQDYDDKLISKGGGVFSRAAKSIPLSPEIRELLDISDTKLAPNQLIRAILKAPVELFWLGGIGTYFKAEDEENWRVGDRANDVIRINASDMRIKVIGEGANLGLTQLARIEFARNGGRINTDAIDNSAGVDSSDHEVNIKILLSSAIEQAELKAEDRNDLLASMTDDVAAHVLKHNYEQTRAVSQMEFSAPADLDVYARFMSTLEHLGRLDRDIEYLPDAEKIMTLRQQNAGLTRPELSVLLAYAKLWLFDELVASTAPDDPLFEGELFSYFPSALHGFTKPVVSHPLRREIIATRLSNEIVDTCGVGFAQRVAETTGVEFATIALAYEAVRKIYNLGSFASGIDALDNKAAASLQISLYRQASTLLRDQVFHMLSDQKSRDALLHNGLKPVISKYQTPVAQFKKALPSILPVSSALALEERRQKWISEGATEELAQEAASLPALEYSFDIVDLASETGWSNPGVGGVFFAIGRGLNLDSLRDKVKTEPPTDHYDNIAIRQVMEDLAVRQRDLTREIISFAGAEPKGAPSEWVEKLLARWVEINHDAVNRFKAVAGELDLAGPVSVGKYTLFIRKIDELINTTT</sequence>
<dbReference type="InterPro" id="IPR046346">
    <property type="entry name" value="Aminoacid_DH-like_N_sf"/>
</dbReference>
<name>A0ABP0LK39_9DINO</name>